<dbReference type="InterPro" id="IPR007492">
    <property type="entry name" value="LytTR_DNA-bd_dom"/>
</dbReference>
<dbReference type="PANTHER" id="PTHR37299">
    <property type="entry name" value="TRANSCRIPTIONAL REGULATOR-RELATED"/>
    <property type="match status" value="1"/>
</dbReference>
<feature type="domain" description="Response regulatory" evidence="2">
    <location>
        <begin position="12"/>
        <end position="129"/>
    </location>
</feature>
<evidence type="ECO:0000259" key="3">
    <source>
        <dbReference type="PROSITE" id="PS50930"/>
    </source>
</evidence>
<sequence length="261" mass="28801">MNSPADKPAALRVLIADDEAPARGRLRDLLGDIAPACANVVVGMAANGIEALRLLDAETADVVLADIRMPSMDGVELARHLARRSPPLPVIFVTAYDQYAVEAFELAAVDYLLKPVRAERLATALGKLRTRQLSSDLRLAALAPNERRHFSVSERGRILLLPVADVIYLKAELKYVTARTAERDYLLDESLVQLEQEFPQRLLRVHRNCLVAREAVQGVERVGEPDGEGRWEVLLKGLAGPGERLPVSRRQWPAVRQALGL</sequence>
<dbReference type="eggNOG" id="COG3279">
    <property type="taxonomic scope" value="Bacteria"/>
</dbReference>
<evidence type="ECO:0000256" key="1">
    <source>
        <dbReference type="PROSITE-ProRule" id="PRU00169"/>
    </source>
</evidence>
<dbReference type="AlphaFoldDB" id="N6Y7W5"/>
<evidence type="ECO:0000313" key="4">
    <source>
        <dbReference type="EMBL" id="ENO90351.1"/>
    </source>
</evidence>
<proteinExistence type="predicted"/>
<organism evidence="4 5">
    <name type="scientific">Thauera linaloolentis (strain DSM 12138 / JCM 21573 / CCUG 41526 / CIP 105981 / IAM 15112 / NBRC 102519 / 47Lol)</name>
    <dbReference type="NCBI Taxonomy" id="1123367"/>
    <lineage>
        <taxon>Bacteria</taxon>
        <taxon>Pseudomonadati</taxon>
        <taxon>Pseudomonadota</taxon>
        <taxon>Betaproteobacteria</taxon>
        <taxon>Rhodocyclales</taxon>
        <taxon>Zoogloeaceae</taxon>
        <taxon>Thauera</taxon>
    </lineage>
</organism>
<dbReference type="Pfam" id="PF00072">
    <property type="entry name" value="Response_reg"/>
    <property type="match status" value="1"/>
</dbReference>
<dbReference type="SMART" id="SM00850">
    <property type="entry name" value="LytTR"/>
    <property type="match status" value="1"/>
</dbReference>
<dbReference type="SUPFAM" id="SSF52172">
    <property type="entry name" value="CheY-like"/>
    <property type="match status" value="1"/>
</dbReference>
<name>N6Y7W5_THAL4</name>
<feature type="modified residue" description="4-aspartylphosphate" evidence="1">
    <location>
        <position position="66"/>
    </location>
</feature>
<dbReference type="Gene3D" id="2.40.50.1020">
    <property type="entry name" value="LytTr DNA-binding domain"/>
    <property type="match status" value="1"/>
</dbReference>
<dbReference type="STRING" id="1123367.GCA_000621305_01859"/>
<reference evidence="4 5" key="1">
    <citation type="submission" date="2012-09" db="EMBL/GenBank/DDBJ databases">
        <title>Draft Genome Sequences of 6 Strains from Genus Thauera.</title>
        <authorList>
            <person name="Liu B."/>
            <person name="Shapleigh J.P."/>
            <person name="Frostegard A.H."/>
        </authorList>
    </citation>
    <scope>NUCLEOTIDE SEQUENCE [LARGE SCALE GENOMIC DNA]</scope>
    <source>
        <strain evidence="5">47Lol / DSM 12138</strain>
    </source>
</reference>
<dbReference type="EMBL" id="AMXE01000003">
    <property type="protein sequence ID" value="ENO90351.1"/>
    <property type="molecule type" value="Genomic_DNA"/>
</dbReference>
<dbReference type="PROSITE" id="PS50930">
    <property type="entry name" value="HTH_LYTTR"/>
    <property type="match status" value="1"/>
</dbReference>
<keyword evidence="5" id="KW-1185">Reference proteome</keyword>
<dbReference type="RefSeq" id="WP_004332963.1">
    <property type="nucleotide sequence ID" value="NZ_AMXE01000003.1"/>
</dbReference>
<dbReference type="GO" id="GO:0000156">
    <property type="term" value="F:phosphorelay response regulator activity"/>
    <property type="evidence" value="ECO:0007669"/>
    <property type="project" value="InterPro"/>
</dbReference>
<keyword evidence="1" id="KW-0597">Phosphoprotein</keyword>
<dbReference type="GO" id="GO:0003677">
    <property type="term" value="F:DNA binding"/>
    <property type="evidence" value="ECO:0007669"/>
    <property type="project" value="InterPro"/>
</dbReference>
<feature type="domain" description="HTH LytTR-type" evidence="3">
    <location>
        <begin position="150"/>
        <end position="261"/>
    </location>
</feature>
<dbReference type="Proteomes" id="UP000013232">
    <property type="component" value="Unassembled WGS sequence"/>
</dbReference>
<dbReference type="Gene3D" id="3.40.50.2300">
    <property type="match status" value="1"/>
</dbReference>
<dbReference type="OrthoDB" id="236568at2"/>
<dbReference type="PANTHER" id="PTHR37299:SF1">
    <property type="entry name" value="STAGE 0 SPORULATION PROTEIN A HOMOLOG"/>
    <property type="match status" value="1"/>
</dbReference>
<gene>
    <name evidence="4" type="ORF">C666_01715</name>
</gene>
<accession>N6Y7W5</accession>
<evidence type="ECO:0000313" key="5">
    <source>
        <dbReference type="Proteomes" id="UP000013232"/>
    </source>
</evidence>
<protein>
    <submittedName>
        <fullName evidence="4">Alginate biosynthesis regulatory protein AlgR</fullName>
    </submittedName>
</protein>
<dbReference type="InterPro" id="IPR011006">
    <property type="entry name" value="CheY-like_superfamily"/>
</dbReference>
<dbReference type="InterPro" id="IPR046947">
    <property type="entry name" value="LytR-like"/>
</dbReference>
<dbReference type="PROSITE" id="PS50110">
    <property type="entry name" value="RESPONSE_REGULATORY"/>
    <property type="match status" value="1"/>
</dbReference>
<dbReference type="InterPro" id="IPR001789">
    <property type="entry name" value="Sig_transdc_resp-reg_receiver"/>
</dbReference>
<dbReference type="Pfam" id="PF04397">
    <property type="entry name" value="LytTR"/>
    <property type="match status" value="1"/>
</dbReference>
<dbReference type="SMART" id="SM00448">
    <property type="entry name" value="REC"/>
    <property type="match status" value="1"/>
</dbReference>
<comment type="caution">
    <text evidence="4">The sequence shown here is derived from an EMBL/GenBank/DDBJ whole genome shotgun (WGS) entry which is preliminary data.</text>
</comment>
<evidence type="ECO:0000259" key="2">
    <source>
        <dbReference type="PROSITE" id="PS50110"/>
    </source>
</evidence>